<gene>
    <name evidence="4" type="ORF">TCHU04912_LOCUS1186</name>
</gene>
<comment type="similarity">
    <text evidence="1">Belongs to the SNF7 family.</text>
</comment>
<dbReference type="PANTHER" id="PTHR22761">
    <property type="entry name" value="CHARGED MULTIVESICULAR BODY PROTEIN"/>
    <property type="match status" value="1"/>
</dbReference>
<evidence type="ECO:0000256" key="2">
    <source>
        <dbReference type="ARBA" id="ARBA00023054"/>
    </source>
</evidence>
<dbReference type="Gene3D" id="6.10.250.1710">
    <property type="match status" value="1"/>
</dbReference>
<reference evidence="4" key="1">
    <citation type="submission" date="2021-01" db="EMBL/GenBank/DDBJ databases">
        <authorList>
            <person name="Corre E."/>
            <person name="Pelletier E."/>
            <person name="Niang G."/>
            <person name="Scheremetjew M."/>
            <person name="Finn R."/>
            <person name="Kale V."/>
            <person name="Holt S."/>
            <person name="Cochrane G."/>
            <person name="Meng A."/>
            <person name="Brown T."/>
            <person name="Cohen L."/>
        </authorList>
    </citation>
    <scope>NUCLEOTIDE SEQUENCE</scope>
    <source>
        <strain evidence="4">PLY429</strain>
    </source>
</reference>
<dbReference type="Pfam" id="PF03357">
    <property type="entry name" value="Snf7"/>
    <property type="match status" value="1"/>
</dbReference>
<accession>A0A7S1SK39</accession>
<dbReference type="Gene3D" id="1.10.287.1060">
    <property type="entry name" value="ESAT-6-like"/>
    <property type="match status" value="1"/>
</dbReference>
<name>A0A7S1SK39_9CHLO</name>
<evidence type="ECO:0000256" key="3">
    <source>
        <dbReference type="SAM" id="MobiDB-lite"/>
    </source>
</evidence>
<dbReference type="EMBL" id="HBGG01002249">
    <property type="protein sequence ID" value="CAD9198953.1"/>
    <property type="molecule type" value="Transcribed_RNA"/>
</dbReference>
<evidence type="ECO:0008006" key="5">
    <source>
        <dbReference type="Google" id="ProtNLM"/>
    </source>
</evidence>
<feature type="region of interest" description="Disordered" evidence="3">
    <location>
        <begin position="1"/>
        <end position="29"/>
    </location>
</feature>
<feature type="region of interest" description="Disordered" evidence="3">
    <location>
        <begin position="176"/>
        <end position="215"/>
    </location>
</feature>
<dbReference type="GO" id="GO:0006900">
    <property type="term" value="P:vesicle budding from membrane"/>
    <property type="evidence" value="ECO:0007669"/>
    <property type="project" value="TreeGrafter"/>
</dbReference>
<sequence>MKRLFGTKKEAAPAPTLQDATSSLGNRGDVLDEKIRKLDQQLREHRNTIKKTRGPAQEAAKRRAMNVLKQKRMYEGQREQLYQQQFNLENAAFTTQAIQDSVVQVQAMQAAGTELKKAFKAKELDINAIEKLQDEMSDLMDISNEINETLGQSYGVPDEIDESELMGELDALEDELANEATESEVPSYLQEPDMGLPDAPQATPAQDEYGLPMKA</sequence>
<organism evidence="4">
    <name type="scientific">Tetraselmis chuii</name>
    <dbReference type="NCBI Taxonomy" id="63592"/>
    <lineage>
        <taxon>Eukaryota</taxon>
        <taxon>Viridiplantae</taxon>
        <taxon>Chlorophyta</taxon>
        <taxon>core chlorophytes</taxon>
        <taxon>Chlorodendrophyceae</taxon>
        <taxon>Chlorodendrales</taxon>
        <taxon>Chlorodendraceae</taxon>
        <taxon>Tetraselmis</taxon>
    </lineage>
</organism>
<evidence type="ECO:0000256" key="1">
    <source>
        <dbReference type="ARBA" id="ARBA00006190"/>
    </source>
</evidence>
<keyword evidence="2" id="KW-0175">Coiled coil</keyword>
<dbReference type="GO" id="GO:0005771">
    <property type="term" value="C:multivesicular body"/>
    <property type="evidence" value="ECO:0007669"/>
    <property type="project" value="TreeGrafter"/>
</dbReference>
<dbReference type="GO" id="GO:0032511">
    <property type="term" value="P:late endosome to vacuole transport via multivesicular body sorting pathway"/>
    <property type="evidence" value="ECO:0007669"/>
    <property type="project" value="TreeGrafter"/>
</dbReference>
<evidence type="ECO:0000313" key="4">
    <source>
        <dbReference type="EMBL" id="CAD9198953.1"/>
    </source>
</evidence>
<dbReference type="AlphaFoldDB" id="A0A7S1SK39"/>
<protein>
    <recommendedName>
        <fullName evidence="5">Charged multivesicular body protein 5</fullName>
    </recommendedName>
</protein>
<proteinExistence type="inferred from homology"/>
<dbReference type="InterPro" id="IPR005024">
    <property type="entry name" value="Snf7_fam"/>
</dbReference>
<dbReference type="PANTHER" id="PTHR22761:SF12">
    <property type="entry name" value="CHARGED MULTIVESICULAR BODY PROTEIN 5"/>
    <property type="match status" value="1"/>
</dbReference>